<evidence type="ECO:0000259" key="2">
    <source>
        <dbReference type="Pfam" id="PF00149"/>
    </source>
</evidence>
<comment type="caution">
    <text evidence="3">The sequence shown here is derived from an EMBL/GenBank/DDBJ whole genome shotgun (WGS) entry which is preliminary data.</text>
</comment>
<proteinExistence type="predicted"/>
<dbReference type="InterPro" id="IPR004843">
    <property type="entry name" value="Calcineurin-like_PHP"/>
</dbReference>
<reference evidence="4" key="1">
    <citation type="submission" date="2018-05" db="EMBL/GenBank/DDBJ databases">
        <title>Genome Sequencing of selected type strains of the family Eggerthellaceae.</title>
        <authorList>
            <person name="Danylec N."/>
            <person name="Stoll D.A."/>
            <person name="Doetsch A."/>
            <person name="Huch M."/>
        </authorList>
    </citation>
    <scope>NUCLEOTIDE SEQUENCE [LARGE SCALE GENOMIC DNA]</scope>
    <source>
        <strain evidence="4">DSM 16106</strain>
    </source>
</reference>
<dbReference type="PANTHER" id="PTHR30337:SF7">
    <property type="entry name" value="PHOSPHOESTERASE"/>
    <property type="match status" value="1"/>
</dbReference>
<keyword evidence="4" id="KW-1185">Reference proteome</keyword>
<evidence type="ECO:0000256" key="1">
    <source>
        <dbReference type="ARBA" id="ARBA00022801"/>
    </source>
</evidence>
<accession>A0A3N0BGI9</accession>
<protein>
    <submittedName>
        <fullName evidence="3">Metallophosphoesterase</fullName>
    </submittedName>
</protein>
<evidence type="ECO:0000313" key="3">
    <source>
        <dbReference type="EMBL" id="RNL47099.1"/>
    </source>
</evidence>
<sequence length="428" mass="47811">MTERLTFIHAADLHLGAPFRGLRALSDAWATRLLTALSEAYDRVIEAALAREVDFVVMAGDIFDNARPSYGDYLHFFAGLRRLEEAGIPVYLITGNHDPYTSWQHDSFSLPSNAVMLPGDRPGFALYERDGRPLCIIGGRGYYNQTWPADECIAEGVTRRVAEEALVQRYPEVARAPFAVGVLHTGLNLDNLKAPVATSTLMNAGMDYWALGHIHLRYAYPSFEDPRLVFSGCIQGRDINETGERGIYHVTLAEGARNTIEPIPTASVVWQRMRVDVSDCANLPAVTDKIMRELFRENGKAHCEEMVSRISLVGSTHLHAMLERDDIRADLRKHLNDSYPAFFCDALLDATVEPRDKDALRREGLFPAVFLQVADAQRSNPDDEIAYLQEEFLAKGMQLPSACTRLVDELSAEAENLVLDLLSQGEDR</sequence>
<feature type="domain" description="Calcineurin-like phosphoesterase" evidence="2">
    <location>
        <begin position="6"/>
        <end position="215"/>
    </location>
</feature>
<dbReference type="AlphaFoldDB" id="A0A3N0BGI9"/>
<keyword evidence="1" id="KW-0378">Hydrolase</keyword>
<dbReference type="RefSeq" id="WP_123191603.1">
    <property type="nucleotide sequence ID" value="NZ_QICD01000004.1"/>
</dbReference>
<dbReference type="GO" id="GO:0016787">
    <property type="term" value="F:hydrolase activity"/>
    <property type="evidence" value="ECO:0007669"/>
    <property type="project" value="UniProtKB-KW"/>
</dbReference>
<dbReference type="SUPFAM" id="SSF56300">
    <property type="entry name" value="Metallo-dependent phosphatases"/>
    <property type="match status" value="1"/>
</dbReference>
<dbReference type="EMBL" id="QICD01000004">
    <property type="protein sequence ID" value="RNL47099.1"/>
    <property type="molecule type" value="Genomic_DNA"/>
</dbReference>
<organism evidence="3 4">
    <name type="scientific">Paraeggerthella hongkongensis</name>
    <dbReference type="NCBI Taxonomy" id="230658"/>
    <lineage>
        <taxon>Bacteria</taxon>
        <taxon>Bacillati</taxon>
        <taxon>Actinomycetota</taxon>
        <taxon>Coriobacteriia</taxon>
        <taxon>Eggerthellales</taxon>
        <taxon>Eggerthellaceae</taxon>
        <taxon>Paraeggerthella</taxon>
    </lineage>
</organism>
<dbReference type="OrthoDB" id="9773856at2"/>
<dbReference type="Proteomes" id="UP000278632">
    <property type="component" value="Unassembled WGS sequence"/>
</dbReference>
<gene>
    <name evidence="3" type="ORF">DMP08_03495</name>
</gene>
<dbReference type="InterPro" id="IPR029052">
    <property type="entry name" value="Metallo-depent_PP-like"/>
</dbReference>
<dbReference type="CDD" id="cd00840">
    <property type="entry name" value="MPP_Mre11_N"/>
    <property type="match status" value="1"/>
</dbReference>
<dbReference type="PANTHER" id="PTHR30337">
    <property type="entry name" value="COMPONENT OF ATP-DEPENDENT DSDNA EXONUCLEASE"/>
    <property type="match status" value="1"/>
</dbReference>
<dbReference type="InterPro" id="IPR041796">
    <property type="entry name" value="Mre11_N"/>
</dbReference>
<evidence type="ECO:0000313" key="4">
    <source>
        <dbReference type="Proteomes" id="UP000278632"/>
    </source>
</evidence>
<dbReference type="Gene3D" id="3.60.21.10">
    <property type="match status" value="1"/>
</dbReference>
<dbReference type="InterPro" id="IPR050535">
    <property type="entry name" value="DNA_Repair-Maintenance_Comp"/>
</dbReference>
<name>A0A3N0BGI9_9ACTN</name>
<dbReference type="Pfam" id="PF00149">
    <property type="entry name" value="Metallophos"/>
    <property type="match status" value="1"/>
</dbReference>